<reference evidence="3" key="1">
    <citation type="submission" date="2019-03" db="EMBL/GenBank/DDBJ databases">
        <title>Single cell metagenomics reveals metabolic interactions within the superorganism composed of flagellate Streblomastix strix and complex community of Bacteroidetes bacteria on its surface.</title>
        <authorList>
            <person name="Treitli S.C."/>
            <person name="Kolisko M."/>
            <person name="Husnik F."/>
            <person name="Keeling P."/>
            <person name="Hampl V."/>
        </authorList>
    </citation>
    <scope>NUCLEOTIDE SEQUENCE</scope>
    <source>
        <strain evidence="3">STM</strain>
    </source>
</reference>
<sequence length="353" mass="41424">MNASLNFSMLETARLFRGYTQKEASVLLGISQGKLSKAEMGMQSFDENMLQTVVSVYDFPMEFFYDNHENSLDGHFYFRRKLSISGKELAKLLAKTKVFKRIIDILFMQVEIPDFRINLYNTKDCTPEEIAKKIRYEMRIYKGKVPHLVNLLEYNGIIIFPFDFETDKMDGLSVITVMGNKVIFLNSRMPEDRKRFSLSHELGHLIMHFDSISKYPELIEDEANSFASEFLLPKDEVINELSYLDFEHLGNLKKKWGVSMRSIVRRAKELNRINEQTYRNIQINFSKKGYSKKEPIFLPIERPTLISDTIQLYKKELGYEDNDLQKLMKLNSSDFYRFFGNHPHLVLSMSKNN</sequence>
<dbReference type="Gene3D" id="1.10.260.40">
    <property type="entry name" value="lambda repressor-like DNA-binding domains"/>
    <property type="match status" value="1"/>
</dbReference>
<dbReference type="InterPro" id="IPR052345">
    <property type="entry name" value="Rad_response_metalloprotease"/>
</dbReference>
<dbReference type="Gene3D" id="1.10.10.2910">
    <property type="match status" value="1"/>
</dbReference>
<dbReference type="InterPro" id="IPR010982">
    <property type="entry name" value="Lambda_DNA-bd_dom_sf"/>
</dbReference>
<comment type="caution">
    <text evidence="3">The sequence shown here is derived from an EMBL/GenBank/DDBJ whole genome shotgun (WGS) entry which is preliminary data.</text>
</comment>
<dbReference type="Pfam" id="PF06114">
    <property type="entry name" value="Peptidase_M78"/>
    <property type="match status" value="1"/>
</dbReference>
<gene>
    <name evidence="3" type="ORF">EZS27_023921</name>
</gene>
<name>A0A5J4QYN7_9ZZZZ</name>
<accession>A0A5J4QYN7</accession>
<evidence type="ECO:0000313" key="3">
    <source>
        <dbReference type="EMBL" id="KAA6327057.1"/>
    </source>
</evidence>
<dbReference type="PANTHER" id="PTHR43236">
    <property type="entry name" value="ANTITOXIN HIGA1"/>
    <property type="match status" value="1"/>
</dbReference>
<dbReference type="PANTHER" id="PTHR43236:SF1">
    <property type="entry name" value="BLL7220 PROTEIN"/>
    <property type="match status" value="1"/>
</dbReference>
<dbReference type="CDD" id="cd00093">
    <property type="entry name" value="HTH_XRE"/>
    <property type="match status" value="1"/>
</dbReference>
<protein>
    <recommendedName>
        <fullName evidence="2">HTH cro/C1-type domain-containing protein</fullName>
    </recommendedName>
</protein>
<dbReference type="SMART" id="SM00530">
    <property type="entry name" value="HTH_XRE"/>
    <property type="match status" value="1"/>
</dbReference>
<proteinExistence type="inferred from homology"/>
<feature type="domain" description="HTH cro/C1-type" evidence="2">
    <location>
        <begin position="10"/>
        <end position="64"/>
    </location>
</feature>
<dbReference type="GO" id="GO:0003677">
    <property type="term" value="F:DNA binding"/>
    <property type="evidence" value="ECO:0007669"/>
    <property type="project" value="InterPro"/>
</dbReference>
<dbReference type="SUPFAM" id="SSF47413">
    <property type="entry name" value="lambda repressor-like DNA-binding domains"/>
    <property type="match status" value="1"/>
</dbReference>
<organism evidence="3">
    <name type="scientific">termite gut metagenome</name>
    <dbReference type="NCBI Taxonomy" id="433724"/>
    <lineage>
        <taxon>unclassified sequences</taxon>
        <taxon>metagenomes</taxon>
        <taxon>organismal metagenomes</taxon>
    </lineage>
</organism>
<dbReference type="InterPro" id="IPR010359">
    <property type="entry name" value="IrrE_HExxH"/>
</dbReference>
<dbReference type="InterPro" id="IPR001387">
    <property type="entry name" value="Cro/C1-type_HTH"/>
</dbReference>
<evidence type="ECO:0000259" key="2">
    <source>
        <dbReference type="PROSITE" id="PS50943"/>
    </source>
</evidence>
<comment type="similarity">
    <text evidence="1">Belongs to the short-chain fatty acyl-CoA assimilation regulator (ScfR) family.</text>
</comment>
<dbReference type="EMBL" id="SNRY01002056">
    <property type="protein sequence ID" value="KAA6327057.1"/>
    <property type="molecule type" value="Genomic_DNA"/>
</dbReference>
<evidence type="ECO:0000256" key="1">
    <source>
        <dbReference type="ARBA" id="ARBA00007227"/>
    </source>
</evidence>
<dbReference type="AlphaFoldDB" id="A0A5J4QYN7"/>
<dbReference type="PROSITE" id="PS50943">
    <property type="entry name" value="HTH_CROC1"/>
    <property type="match status" value="1"/>
</dbReference>